<feature type="binding site" evidence="11">
    <location>
        <position position="157"/>
    </location>
    <ligand>
        <name>Fe cation</name>
        <dbReference type="ChEBI" id="CHEBI:24875"/>
        <label>2</label>
    </ligand>
</feature>
<evidence type="ECO:0000256" key="6">
    <source>
        <dbReference type="ARBA" id="ARBA00022832"/>
    </source>
</evidence>
<keyword evidence="7" id="KW-0560">Oxidoreductase</keyword>
<comment type="cofactor">
    <cofactor evidence="1">
        <name>Fe(2+)</name>
        <dbReference type="ChEBI" id="CHEBI:29033"/>
    </cofactor>
</comment>
<name>A0AAU7CFT9_9BACT</name>
<dbReference type="RefSeq" id="WP_406697065.1">
    <property type="nucleotide sequence ID" value="NZ_CP155447.1"/>
</dbReference>
<keyword evidence="10" id="KW-0275">Fatty acid biosynthesis</keyword>
<feature type="binding site" evidence="11">
    <location>
        <position position="190"/>
    </location>
    <ligand>
        <name>Fe cation</name>
        <dbReference type="ChEBI" id="CHEBI:24875"/>
        <label>1</label>
    </ligand>
</feature>
<evidence type="ECO:0000256" key="7">
    <source>
        <dbReference type="ARBA" id="ARBA00023002"/>
    </source>
</evidence>
<feature type="binding site" evidence="11">
    <location>
        <position position="190"/>
    </location>
    <ligand>
        <name>Fe cation</name>
        <dbReference type="ChEBI" id="CHEBI:24875"/>
        <label>2</label>
    </ligand>
</feature>
<accession>A0AAU7CFT9</accession>
<gene>
    <name evidence="12" type="ORF">V5E97_39380</name>
</gene>
<dbReference type="Pfam" id="PF03405">
    <property type="entry name" value="FA_desaturase_2"/>
    <property type="match status" value="1"/>
</dbReference>
<feature type="binding site" evidence="11">
    <location>
        <position position="104"/>
    </location>
    <ligand>
        <name>Fe cation</name>
        <dbReference type="ChEBI" id="CHEBI:24875"/>
        <label>2</label>
    </ligand>
</feature>
<evidence type="ECO:0000256" key="2">
    <source>
        <dbReference type="ARBA" id="ARBA00008749"/>
    </source>
</evidence>
<organism evidence="12">
    <name type="scientific">Singulisphaera sp. Ch08</name>
    <dbReference type="NCBI Taxonomy" id="3120278"/>
    <lineage>
        <taxon>Bacteria</taxon>
        <taxon>Pseudomonadati</taxon>
        <taxon>Planctomycetota</taxon>
        <taxon>Planctomycetia</taxon>
        <taxon>Isosphaerales</taxon>
        <taxon>Isosphaeraceae</taxon>
        <taxon>Singulisphaera</taxon>
    </lineage>
</organism>
<evidence type="ECO:0000256" key="3">
    <source>
        <dbReference type="ARBA" id="ARBA00011738"/>
    </source>
</evidence>
<dbReference type="SUPFAM" id="SSF47240">
    <property type="entry name" value="Ferritin-like"/>
    <property type="match status" value="1"/>
</dbReference>
<evidence type="ECO:0000313" key="12">
    <source>
        <dbReference type="EMBL" id="XBH04313.1"/>
    </source>
</evidence>
<feature type="binding site" evidence="11">
    <location>
        <position position="107"/>
    </location>
    <ligand>
        <name>Fe cation</name>
        <dbReference type="ChEBI" id="CHEBI:24875"/>
        <label>1</label>
    </ligand>
</feature>
<evidence type="ECO:0000256" key="11">
    <source>
        <dbReference type="PIRSR" id="PIRSR000346-1"/>
    </source>
</evidence>
<feature type="binding site" evidence="11">
    <location>
        <position position="68"/>
    </location>
    <ligand>
        <name>Fe cation</name>
        <dbReference type="ChEBI" id="CHEBI:24875"/>
        <label>1</label>
    </ligand>
</feature>
<feature type="binding site" evidence="11">
    <location>
        <position position="193"/>
    </location>
    <ligand>
        <name>Fe cation</name>
        <dbReference type="ChEBI" id="CHEBI:24875"/>
        <label>2</label>
    </ligand>
</feature>
<dbReference type="GO" id="GO:0045300">
    <property type="term" value="F:stearoyl-[ACP] desaturase activity"/>
    <property type="evidence" value="ECO:0007669"/>
    <property type="project" value="InterPro"/>
</dbReference>
<evidence type="ECO:0000256" key="4">
    <source>
        <dbReference type="ARBA" id="ARBA00022516"/>
    </source>
</evidence>
<dbReference type="InterPro" id="IPR009078">
    <property type="entry name" value="Ferritin-like_SF"/>
</dbReference>
<comment type="subunit">
    <text evidence="3">Homodimer.</text>
</comment>
<keyword evidence="5 11" id="KW-0479">Metal-binding</keyword>
<keyword evidence="6" id="KW-0276">Fatty acid metabolism</keyword>
<dbReference type="InterPro" id="IPR012348">
    <property type="entry name" value="RNR-like"/>
</dbReference>
<keyword evidence="8 11" id="KW-0408">Iron</keyword>
<dbReference type="GO" id="GO:0046872">
    <property type="term" value="F:metal ion binding"/>
    <property type="evidence" value="ECO:0007669"/>
    <property type="project" value="UniProtKB-KW"/>
</dbReference>
<keyword evidence="4" id="KW-0444">Lipid biosynthesis</keyword>
<comment type="cofactor">
    <cofactor evidence="11">
        <name>Fe cation</name>
        <dbReference type="ChEBI" id="CHEBI:24875"/>
    </cofactor>
    <text evidence="11">Binds 2 iron ions per subunit.</text>
</comment>
<dbReference type="GO" id="GO:0006633">
    <property type="term" value="P:fatty acid biosynthetic process"/>
    <property type="evidence" value="ECO:0007669"/>
    <property type="project" value="UniProtKB-KW"/>
</dbReference>
<protein>
    <submittedName>
        <fullName evidence="12">Acyl-ACP desaturase</fullName>
    </submittedName>
</protein>
<evidence type="ECO:0000256" key="8">
    <source>
        <dbReference type="ARBA" id="ARBA00023004"/>
    </source>
</evidence>
<evidence type="ECO:0000256" key="5">
    <source>
        <dbReference type="ARBA" id="ARBA00022723"/>
    </source>
</evidence>
<dbReference type="AlphaFoldDB" id="A0AAU7CFT9"/>
<dbReference type="PIRSF" id="PIRSF000346">
    <property type="entry name" value="Dlt9_acylACP_des"/>
    <property type="match status" value="1"/>
</dbReference>
<proteinExistence type="inferred from homology"/>
<dbReference type="Gene3D" id="1.10.620.20">
    <property type="entry name" value="Ribonucleotide Reductase, subunit A"/>
    <property type="match status" value="1"/>
</dbReference>
<dbReference type="CDD" id="cd01050">
    <property type="entry name" value="Acyl_ACP_Desat"/>
    <property type="match status" value="1"/>
</dbReference>
<dbReference type="PANTHER" id="PTHR31155:SF9">
    <property type="entry name" value="STEAROYL-[ACYL-CARRIER-PROTEIN] 9-DESATURASE 7, CHLOROPLASTIC"/>
    <property type="match status" value="1"/>
</dbReference>
<feature type="binding site" evidence="11">
    <location>
        <position position="104"/>
    </location>
    <ligand>
        <name>Fe cation</name>
        <dbReference type="ChEBI" id="CHEBI:24875"/>
        <label>1</label>
    </ligand>
</feature>
<sequence>MDIVDSLQGFVGENLSLLLPVNQIWQPTDYLPDLESDNWSENLAQFRETSLRLPDELLVVLVGNMVTEEALPNYAISLEHVAKDPSGTTDTPWAHWLRGWTAEENRHGDLLNTYLRLTGRVNMRSVELTVHHLIKNGFSPGSEGNNQAGLVYAAFQERATRMSHGNLGRLADERGEVNLSMICRKIASDETRHEVFYTKVVAQAMERDPEGTILAYRAMLRRMIAMPGARMDDGRTPDLFDHYAAVTQRTGVYTSRDYGDIIRHLNNAWNLGHQSVSGKAAKAQDYICQQPERFDRFADEIGEQVAQQAPTSFSWIRDRKA</sequence>
<dbReference type="EMBL" id="CP155447">
    <property type="protein sequence ID" value="XBH04313.1"/>
    <property type="molecule type" value="Genomic_DNA"/>
</dbReference>
<comment type="similarity">
    <text evidence="2">Belongs to the fatty acid desaturase type 2 family.</text>
</comment>
<keyword evidence="9" id="KW-0443">Lipid metabolism</keyword>
<evidence type="ECO:0000256" key="9">
    <source>
        <dbReference type="ARBA" id="ARBA00023098"/>
    </source>
</evidence>
<reference evidence="12" key="1">
    <citation type="submission" date="2024-05" db="EMBL/GenBank/DDBJ databases">
        <title>Planctomycetes of the genus Singulisphaera possess chitinolytic capabilities.</title>
        <authorList>
            <person name="Ivanova A."/>
        </authorList>
    </citation>
    <scope>NUCLEOTIDE SEQUENCE</scope>
    <source>
        <strain evidence="12">Ch08T</strain>
    </source>
</reference>
<dbReference type="PANTHER" id="PTHR31155">
    <property type="entry name" value="ACYL- ACYL-CARRIER-PROTEIN DESATURASE-RELATED"/>
    <property type="match status" value="1"/>
</dbReference>
<evidence type="ECO:0000256" key="10">
    <source>
        <dbReference type="ARBA" id="ARBA00023160"/>
    </source>
</evidence>
<dbReference type="InterPro" id="IPR005067">
    <property type="entry name" value="Fatty_acid_desaturase-2"/>
</dbReference>
<evidence type="ECO:0000256" key="1">
    <source>
        <dbReference type="ARBA" id="ARBA00001954"/>
    </source>
</evidence>